<feature type="region of interest" description="Disordered" evidence="1">
    <location>
        <begin position="202"/>
        <end position="234"/>
    </location>
</feature>
<reference evidence="2" key="2">
    <citation type="submission" date="2020-11" db="EMBL/GenBank/DDBJ databases">
        <authorList>
            <person name="McCartney M.A."/>
            <person name="Auch B."/>
            <person name="Kono T."/>
            <person name="Mallez S."/>
            <person name="Becker A."/>
            <person name="Gohl D.M."/>
            <person name="Silverstein K.A.T."/>
            <person name="Koren S."/>
            <person name="Bechman K.B."/>
            <person name="Herman A."/>
            <person name="Abrahante J.E."/>
            <person name="Garbe J."/>
        </authorList>
    </citation>
    <scope>NUCLEOTIDE SEQUENCE</scope>
    <source>
        <strain evidence="2">Duluth1</strain>
        <tissue evidence="2">Whole animal</tissue>
    </source>
</reference>
<accession>A0A9D4IGF6</accession>
<name>A0A9D4IGF6_DREPO</name>
<dbReference type="EMBL" id="JAIWYP010000009">
    <property type="protein sequence ID" value="KAH3774486.1"/>
    <property type="molecule type" value="Genomic_DNA"/>
</dbReference>
<evidence type="ECO:0000313" key="3">
    <source>
        <dbReference type="Proteomes" id="UP000828390"/>
    </source>
</evidence>
<gene>
    <name evidence="2" type="ORF">DPMN_175868</name>
</gene>
<keyword evidence="3" id="KW-1185">Reference proteome</keyword>
<comment type="caution">
    <text evidence="2">The sequence shown here is derived from an EMBL/GenBank/DDBJ whole genome shotgun (WGS) entry which is preliminary data.</text>
</comment>
<reference evidence="2" key="1">
    <citation type="journal article" date="2019" name="bioRxiv">
        <title>The Genome of the Zebra Mussel, Dreissena polymorpha: A Resource for Invasive Species Research.</title>
        <authorList>
            <person name="McCartney M.A."/>
            <person name="Auch B."/>
            <person name="Kono T."/>
            <person name="Mallez S."/>
            <person name="Zhang Y."/>
            <person name="Obille A."/>
            <person name="Becker A."/>
            <person name="Abrahante J.E."/>
            <person name="Garbe J."/>
            <person name="Badalamenti J.P."/>
            <person name="Herman A."/>
            <person name="Mangelson H."/>
            <person name="Liachko I."/>
            <person name="Sullivan S."/>
            <person name="Sone E.D."/>
            <person name="Koren S."/>
            <person name="Silverstein K.A.T."/>
            <person name="Beckman K.B."/>
            <person name="Gohl D.M."/>
        </authorList>
    </citation>
    <scope>NUCLEOTIDE SEQUENCE</scope>
    <source>
        <strain evidence="2">Duluth1</strain>
        <tissue evidence="2">Whole animal</tissue>
    </source>
</reference>
<proteinExistence type="predicted"/>
<organism evidence="2 3">
    <name type="scientific">Dreissena polymorpha</name>
    <name type="common">Zebra mussel</name>
    <name type="synonym">Mytilus polymorpha</name>
    <dbReference type="NCBI Taxonomy" id="45954"/>
    <lineage>
        <taxon>Eukaryota</taxon>
        <taxon>Metazoa</taxon>
        <taxon>Spiralia</taxon>
        <taxon>Lophotrochozoa</taxon>
        <taxon>Mollusca</taxon>
        <taxon>Bivalvia</taxon>
        <taxon>Autobranchia</taxon>
        <taxon>Heteroconchia</taxon>
        <taxon>Euheterodonta</taxon>
        <taxon>Imparidentia</taxon>
        <taxon>Neoheterodontei</taxon>
        <taxon>Myida</taxon>
        <taxon>Dreissenoidea</taxon>
        <taxon>Dreissenidae</taxon>
        <taxon>Dreissena</taxon>
    </lineage>
</organism>
<dbReference type="Proteomes" id="UP000828390">
    <property type="component" value="Unassembled WGS sequence"/>
</dbReference>
<sequence>MYISKNDVNHAVTLLVRCPTIIVVKEIASSSFNKIYTFSNLEQNLHYVIEIVKNTSLNVQPLPCTEQVVMEDVLIHAVKPSFFLLTPHPYRQEMLDDINTNAKNLSNKRPTRAPSANAIRNIDISRPNERTSSLHATAIRSSGSLPRTPSIETPLGLVRNTSSNSMEPVRMHSGTSSENFKREISTYKLNAMPALAEDEIVLDEETGSSRRSSKTNDKSKIKRTKPKRVSQDAFAEVELESEDMAESGNLVPPAVGKKEASRRFTRVKKFFVRFFACTRANKNDEFENGQRV</sequence>
<evidence type="ECO:0000256" key="1">
    <source>
        <dbReference type="SAM" id="MobiDB-lite"/>
    </source>
</evidence>
<feature type="region of interest" description="Disordered" evidence="1">
    <location>
        <begin position="139"/>
        <end position="178"/>
    </location>
</feature>
<evidence type="ECO:0000313" key="2">
    <source>
        <dbReference type="EMBL" id="KAH3774486.1"/>
    </source>
</evidence>
<dbReference type="AlphaFoldDB" id="A0A9D4IGF6"/>
<feature type="compositionally biased region" description="Polar residues" evidence="1">
    <location>
        <begin position="139"/>
        <end position="151"/>
    </location>
</feature>
<protein>
    <submittedName>
        <fullName evidence="2">Uncharacterized protein</fullName>
    </submittedName>
</protein>